<dbReference type="PROSITE" id="PS00653">
    <property type="entry name" value="GLYCOSYL_HYDROL_F1_2"/>
    <property type="match status" value="1"/>
</dbReference>
<organism evidence="5 6">
    <name type="scientific">Apiotrichum porosum</name>
    <dbReference type="NCBI Taxonomy" id="105984"/>
    <lineage>
        <taxon>Eukaryota</taxon>
        <taxon>Fungi</taxon>
        <taxon>Dikarya</taxon>
        <taxon>Basidiomycota</taxon>
        <taxon>Agaricomycotina</taxon>
        <taxon>Tremellomycetes</taxon>
        <taxon>Trichosporonales</taxon>
        <taxon>Trichosporonaceae</taxon>
        <taxon>Apiotrichum</taxon>
    </lineage>
</organism>
<dbReference type="RefSeq" id="XP_028478771.1">
    <property type="nucleotide sequence ID" value="XM_028619799.1"/>
</dbReference>
<dbReference type="STRING" id="105984.A0A427Y4F8"/>
<gene>
    <name evidence="5" type="ORF">EHS24_004173</name>
</gene>
<dbReference type="InterPro" id="IPR001360">
    <property type="entry name" value="Glyco_hydro_1"/>
</dbReference>
<evidence type="ECO:0000256" key="2">
    <source>
        <dbReference type="ARBA" id="ARBA00022801"/>
    </source>
</evidence>
<keyword evidence="3" id="KW-0326">Glycosidase</keyword>
<accession>A0A427Y4F8</accession>
<dbReference type="PANTHER" id="PTHR10353:SF36">
    <property type="entry name" value="LP05116P"/>
    <property type="match status" value="1"/>
</dbReference>
<comment type="caution">
    <text evidence="5">The sequence shown here is derived from an EMBL/GenBank/DDBJ whole genome shotgun (WGS) entry which is preliminary data.</text>
</comment>
<dbReference type="Pfam" id="PF00232">
    <property type="entry name" value="Glyco_hydro_1"/>
    <property type="match status" value="1"/>
</dbReference>
<proteinExistence type="inferred from homology"/>
<keyword evidence="6" id="KW-1185">Reference proteome</keyword>
<dbReference type="GeneID" id="39588716"/>
<dbReference type="GO" id="GO:0008422">
    <property type="term" value="F:beta-glucosidase activity"/>
    <property type="evidence" value="ECO:0007669"/>
    <property type="project" value="TreeGrafter"/>
</dbReference>
<dbReference type="EMBL" id="RSCE01000002">
    <property type="protein sequence ID" value="RSH85986.1"/>
    <property type="molecule type" value="Genomic_DNA"/>
</dbReference>
<name>A0A427Y4F8_9TREE</name>
<evidence type="ECO:0000256" key="1">
    <source>
        <dbReference type="ARBA" id="ARBA00010838"/>
    </source>
</evidence>
<dbReference type="SUPFAM" id="SSF51445">
    <property type="entry name" value="(Trans)glycosidases"/>
    <property type="match status" value="1"/>
</dbReference>
<evidence type="ECO:0000313" key="6">
    <source>
        <dbReference type="Proteomes" id="UP000279236"/>
    </source>
</evidence>
<evidence type="ECO:0000313" key="5">
    <source>
        <dbReference type="EMBL" id="RSH85986.1"/>
    </source>
</evidence>
<keyword evidence="2" id="KW-0378">Hydrolase</keyword>
<comment type="similarity">
    <text evidence="1 4">Belongs to the glycosyl hydrolase 1 family.</text>
</comment>
<reference evidence="5 6" key="1">
    <citation type="submission" date="2018-11" db="EMBL/GenBank/DDBJ databases">
        <title>Genome sequence of Apiotrichum porosum DSM 27194.</title>
        <authorList>
            <person name="Aliyu H."/>
            <person name="Gorte O."/>
            <person name="Ochsenreither K."/>
        </authorList>
    </citation>
    <scope>NUCLEOTIDE SEQUENCE [LARGE SCALE GENOMIC DNA]</scope>
    <source>
        <strain evidence="5 6">DSM 27194</strain>
    </source>
</reference>
<protein>
    <recommendedName>
        <fullName evidence="7">Beta-glucosidase 1B</fullName>
    </recommendedName>
</protein>
<dbReference type="OrthoDB" id="65569at2759"/>
<dbReference type="PANTHER" id="PTHR10353">
    <property type="entry name" value="GLYCOSYL HYDROLASE"/>
    <property type="match status" value="1"/>
</dbReference>
<dbReference type="PRINTS" id="PR00131">
    <property type="entry name" value="GLHYDRLASE1"/>
</dbReference>
<dbReference type="Gene3D" id="3.20.20.80">
    <property type="entry name" value="Glycosidases"/>
    <property type="match status" value="1"/>
</dbReference>
<sequence>MTTTTKPEALITSDASLAGSLPSNFIFAASTAAYQIEGAWNEDGKGPSVWDDFQEYGKDACRSYEHWREDIKLLKQYGVNAYRFSISWPRVKPEGGADDPVNAKGLEYYSNLVDALVAEGIEPVVTLFHWDLPSALEKRYGGLDDPEKIVVDFVAYAKLMFDTLGDRVKYWITINEPFIYTLLQSAVLKKVEHAADNGKNFDTLWALVTKSILLCHAHTVDLYRREYKVKQNGIIGITLNMDWIVPMDESEAAAKAAQQGIDHQLGMYAEPIYHGRFPQSCLDRFGDKLTFTDAEWAIIKGSNDFFGLNHYSTSWATGETFEFATADVFGRSFGLIATTREKDGQSIGHRGHNGQPCDVPWGFRLLLRYLSDNYTKEAGQSIFVTENGFCVAGEAEMTISQAVNDVERQAFFTGYIRELAQAVKDEGIDVGAYMAWSLLDNLEWDQGFVPRYGLTHVDKTTEAYTRYPKDSAFMLKRLFDFLRKN</sequence>
<evidence type="ECO:0000256" key="3">
    <source>
        <dbReference type="ARBA" id="ARBA00023295"/>
    </source>
</evidence>
<dbReference type="InterPro" id="IPR033132">
    <property type="entry name" value="GH_1_N_CS"/>
</dbReference>
<dbReference type="GO" id="GO:0005975">
    <property type="term" value="P:carbohydrate metabolic process"/>
    <property type="evidence" value="ECO:0007669"/>
    <property type="project" value="InterPro"/>
</dbReference>
<dbReference type="Proteomes" id="UP000279236">
    <property type="component" value="Unassembled WGS sequence"/>
</dbReference>
<evidence type="ECO:0000256" key="4">
    <source>
        <dbReference type="RuleBase" id="RU003690"/>
    </source>
</evidence>
<dbReference type="AlphaFoldDB" id="A0A427Y4F8"/>
<dbReference type="InterPro" id="IPR017853">
    <property type="entry name" value="GH"/>
</dbReference>
<evidence type="ECO:0008006" key="7">
    <source>
        <dbReference type="Google" id="ProtNLM"/>
    </source>
</evidence>